<dbReference type="Pfam" id="PF04860">
    <property type="entry name" value="Phage_portal"/>
    <property type="match status" value="1"/>
</dbReference>
<protein>
    <submittedName>
        <fullName evidence="2">Phage portal protein</fullName>
    </submittedName>
</protein>
<feature type="region of interest" description="Disordered" evidence="1">
    <location>
        <begin position="404"/>
        <end position="448"/>
    </location>
</feature>
<comment type="caution">
    <text evidence="2">The sequence shown here is derived from an EMBL/GenBank/DDBJ whole genome shotgun (WGS) entry which is preliminary data.</text>
</comment>
<dbReference type="InterPro" id="IPR006944">
    <property type="entry name" value="Phage/GTA_portal"/>
</dbReference>
<feature type="compositionally biased region" description="Gly residues" evidence="1">
    <location>
        <begin position="422"/>
        <end position="438"/>
    </location>
</feature>
<dbReference type="AlphaFoldDB" id="A0A973WMW8"/>
<accession>A0A973WMW8</accession>
<proteinExistence type="predicted"/>
<evidence type="ECO:0000313" key="2">
    <source>
        <dbReference type="EMBL" id="NVL07883.1"/>
    </source>
</evidence>
<evidence type="ECO:0000256" key="1">
    <source>
        <dbReference type="SAM" id="MobiDB-lite"/>
    </source>
</evidence>
<gene>
    <name evidence="2" type="ORF">HU230_19465</name>
</gene>
<organism evidence="2">
    <name type="scientific">Bradyrhizobium quebecense</name>
    <dbReference type="NCBI Taxonomy" id="2748629"/>
    <lineage>
        <taxon>Bacteria</taxon>
        <taxon>Pseudomonadati</taxon>
        <taxon>Pseudomonadota</taxon>
        <taxon>Alphaproteobacteria</taxon>
        <taxon>Hyphomicrobiales</taxon>
        <taxon>Nitrobacteraceae</taxon>
        <taxon>Bradyrhizobium</taxon>
    </lineage>
</organism>
<name>A0A973WMW8_9BRAD</name>
<reference evidence="2" key="1">
    <citation type="submission" date="2020-06" db="EMBL/GenBank/DDBJ databases">
        <title>Whole Genome Sequence of Bradyrhizobium sp. Strain 66S1MB.</title>
        <authorList>
            <person name="Bromfield E."/>
            <person name="Cloutier S."/>
        </authorList>
    </citation>
    <scope>NUCLEOTIDE SEQUENCE</scope>
    <source>
        <strain evidence="2">66S1MB</strain>
    </source>
</reference>
<dbReference type="EMBL" id="JABWSX010000001">
    <property type="protein sequence ID" value="NVL07883.1"/>
    <property type="molecule type" value="Genomic_DNA"/>
</dbReference>
<dbReference type="RefSeq" id="WP_176531486.1">
    <property type="nucleotide sequence ID" value="NZ_CP088022.1"/>
</dbReference>
<sequence length="448" mass="49429">MGMLRSGLGSAFRAVANAFDPGAPRDMADPQYWADFGGRMSLAGVDVTDSNVSQLDAVQAVRHGLSSAMKSLPASVYRRGANGAREALPDHPVTRLFAANPNARQTPAELVGELAWNVSYYRNSYCAILPPGDPRASEYYAVGGLEWLHPRRLAMVERGIDGRLYYTFNPPPTIVQGAQLKQTTYRDDELWHIRSNPLREDGLLGEPIFHSARHVFARAIAVHDYGDLWFKNNGQSGGTLEHPGVFKDKEDRNQFLENWRAAGTGMNRHKDRLLTHGVKYNPIKVTNSEAQLLETEDAADTAVFGLWSYPLHRASRLKRATNNNVEQQSLDFVVGCVAPLAIELEQGVERDLLLDNENGDLFFEFNFFGLLRGDLLNRYRAYLIGRQGEWLSANDILRFENMSPRTDAGGNDYKNPLTKDSAGGGQGVDDKAGAGGGSSSPNEDGNND</sequence>